<protein>
    <submittedName>
        <fullName evidence="1">Uncharacterized protein</fullName>
    </submittedName>
</protein>
<dbReference type="RefSeq" id="WP_007004622.1">
    <property type="nucleotide sequence ID" value="NZ_GG770779.1"/>
</dbReference>
<gene>
    <name evidence="1" type="ORF">HMPREF0731_2205</name>
</gene>
<accession>D5RM94</accession>
<comment type="caution">
    <text evidence="1">The sequence shown here is derived from an EMBL/GenBank/DDBJ whole genome shotgun (WGS) entry which is preliminary data.</text>
</comment>
<evidence type="ECO:0000313" key="2">
    <source>
        <dbReference type="Proteomes" id="UP000005324"/>
    </source>
</evidence>
<dbReference type="Proteomes" id="UP000005324">
    <property type="component" value="Unassembled WGS sequence"/>
</dbReference>
<evidence type="ECO:0000313" key="1">
    <source>
        <dbReference type="EMBL" id="EFH11587.1"/>
    </source>
</evidence>
<sequence>VRQDGLLLLADNLPPAALPVTLLLDDAPLAPVLLRPGPAASALFLLPAAAADGAAHRLRLLDTARQPLWSSAAALPTAMPGSVVALQQHAIAGYDLAPESLAGLARFVLKIDGEIIATDAGRAPDALPLLGGLEARNGFRFAVPPRFLDGETHAAEVVAEGEGGERLLGGVTLCYTAEAFRRDLAAAPPPAGPQALLDRMAEAGRLDLLQAYLDEHGGPGGPVETMALLVKAFVRKPLEAARHPLRQHYEKLWKDAAGSAGSVEKLMLRLADTLQRAIDPTERRVVHEMALKDVLLDICLMVWQRDPAVAGQPNLQIVSLKFATQQMQDWGAD</sequence>
<name>D5RM94_9PROT</name>
<feature type="non-terminal residue" evidence="1">
    <location>
        <position position="1"/>
    </location>
</feature>
<dbReference type="HOGENOM" id="CLU_832914_0_0_5"/>
<dbReference type="EMBL" id="ADVL01000353">
    <property type="protein sequence ID" value="EFH11587.1"/>
    <property type="molecule type" value="Genomic_DNA"/>
</dbReference>
<reference evidence="1 2" key="1">
    <citation type="submission" date="2010-04" db="EMBL/GenBank/DDBJ databases">
        <authorList>
            <person name="Qin X."/>
            <person name="Bachman B."/>
            <person name="Battles P."/>
            <person name="Bell A."/>
            <person name="Bess C."/>
            <person name="Bickham C."/>
            <person name="Chaboub L."/>
            <person name="Chen D."/>
            <person name="Coyle M."/>
            <person name="Deiros D.R."/>
            <person name="Dinh H."/>
            <person name="Forbes L."/>
            <person name="Fowler G."/>
            <person name="Francisco L."/>
            <person name="Fu Q."/>
            <person name="Gubbala S."/>
            <person name="Hale W."/>
            <person name="Han Y."/>
            <person name="Hemphill L."/>
            <person name="Highlander S.K."/>
            <person name="Hirani K."/>
            <person name="Hogues M."/>
            <person name="Jackson L."/>
            <person name="Jakkamsetti A."/>
            <person name="Javaid M."/>
            <person name="Jiang H."/>
            <person name="Korchina V."/>
            <person name="Kovar C."/>
            <person name="Lara F."/>
            <person name="Lee S."/>
            <person name="Mata R."/>
            <person name="Mathew T."/>
            <person name="Moen C."/>
            <person name="Morales K."/>
            <person name="Munidasa M."/>
            <person name="Nazareth L."/>
            <person name="Ngo R."/>
            <person name="Nguyen L."/>
            <person name="Okwuonu G."/>
            <person name="Ongeri F."/>
            <person name="Patil S."/>
            <person name="Petrosino J."/>
            <person name="Pham C."/>
            <person name="Pham P."/>
            <person name="Pu L.-L."/>
            <person name="Puazo M."/>
            <person name="Raj R."/>
            <person name="Reid J."/>
            <person name="Rouhana J."/>
            <person name="Saada N."/>
            <person name="Shang Y."/>
            <person name="Simmons D."/>
            <person name="Thornton R."/>
            <person name="Warren J."/>
            <person name="Weissenberger G."/>
            <person name="Zhang J."/>
            <person name="Zhang L."/>
            <person name="Zhou C."/>
            <person name="Zhu D."/>
            <person name="Muzny D."/>
            <person name="Worley K."/>
            <person name="Gibbs R."/>
        </authorList>
    </citation>
    <scope>NUCLEOTIDE SEQUENCE [LARGE SCALE GENOMIC DNA]</scope>
    <source>
        <strain evidence="1 2">ATCC 49957</strain>
    </source>
</reference>
<keyword evidence="2" id="KW-1185">Reference proteome</keyword>
<proteinExistence type="predicted"/>
<organism evidence="1 2">
    <name type="scientific">Pseudoroseomonas cervicalis ATCC 49957</name>
    <dbReference type="NCBI Taxonomy" id="525371"/>
    <lineage>
        <taxon>Bacteria</taxon>
        <taxon>Pseudomonadati</taxon>
        <taxon>Pseudomonadota</taxon>
        <taxon>Alphaproteobacteria</taxon>
        <taxon>Acetobacterales</taxon>
        <taxon>Roseomonadaceae</taxon>
        <taxon>Roseomonas</taxon>
    </lineage>
</organism>
<dbReference type="AlphaFoldDB" id="D5RM94"/>